<evidence type="ECO:0000313" key="6">
    <source>
        <dbReference type="EMBL" id="WNH09210.1"/>
    </source>
</evidence>
<dbReference type="EMBL" id="CP134537">
    <property type="protein sequence ID" value="WNH09210.1"/>
    <property type="molecule type" value="Genomic_DNA"/>
</dbReference>
<dbReference type="Proteomes" id="UP001302806">
    <property type="component" value="Chromosome"/>
</dbReference>
<sequence>MESTYNVHDPSIIKVGDIYYCYNTDVSFGSAVRPGIQIRKSQDLINWTWVGWAFNTLPSKGANFIRSKSAEPFNSLWAPFIMKVGDEYRLYYSLSSDVGRLSVMGLATSASPEGPWLEKDLVVTSEPDGTRQTNAIDPTVVVTPSGEHWFYYGSAWDGIYKLKLNPSTGLANALGDKGTRIAQRGFTGNSINGNIEGPEVIYHTEQGKYYMFISYDWLETKYNVRVGRSDNPDGPFYDYNGVNINTEVDNAPMILAPYKFDGHLGWQGVSHPAVFNDGNGQYYMAHQGRPGENSFFMVLHVRKMYWTEDGWYL</sequence>
<dbReference type="InterPro" id="IPR023296">
    <property type="entry name" value="Glyco_hydro_beta-prop_sf"/>
</dbReference>
<keyword evidence="4 5" id="KW-0326">Glycosidase</keyword>
<dbReference type="PANTHER" id="PTHR43301">
    <property type="entry name" value="ARABINAN ENDO-1,5-ALPHA-L-ARABINOSIDASE"/>
    <property type="match status" value="1"/>
</dbReference>
<reference evidence="6 7" key="1">
    <citation type="submission" date="2023-09" db="EMBL/GenBank/DDBJ databases">
        <title>Thalassobella suaedae gen. nov., sp. nov., a marine bacterium of the family Flavobacteriaceae isolated from a halophyte Suaeda japonica.</title>
        <authorList>
            <person name="Lee S.Y."/>
            <person name="Hwang C.Y."/>
        </authorList>
    </citation>
    <scope>NUCLEOTIDE SEQUENCE [LARGE SCALE GENOMIC DNA]</scope>
    <source>
        <strain evidence="6 7">HL-DH14</strain>
    </source>
</reference>
<evidence type="ECO:0000256" key="4">
    <source>
        <dbReference type="ARBA" id="ARBA00023295"/>
    </source>
</evidence>
<accession>A0ABY9XTI7</accession>
<evidence type="ECO:0000313" key="7">
    <source>
        <dbReference type="Proteomes" id="UP001302806"/>
    </source>
</evidence>
<gene>
    <name evidence="6" type="ORF">RHP51_00135</name>
</gene>
<dbReference type="PANTHER" id="PTHR43301:SF3">
    <property type="entry name" value="ARABINAN ENDO-1,5-ALPHA-L-ARABINOSIDASE A-RELATED"/>
    <property type="match status" value="1"/>
</dbReference>
<evidence type="ECO:0000256" key="5">
    <source>
        <dbReference type="RuleBase" id="RU361187"/>
    </source>
</evidence>
<dbReference type="CDD" id="cd08998">
    <property type="entry name" value="GH43_Arb43a-like"/>
    <property type="match status" value="1"/>
</dbReference>
<name>A0ABY9XTI7_9FLAO</name>
<dbReference type="SUPFAM" id="SSF75005">
    <property type="entry name" value="Arabinanase/levansucrase/invertase"/>
    <property type="match status" value="1"/>
</dbReference>
<protein>
    <submittedName>
        <fullName evidence="6">Arabinan endo-1,5-alpha-L-arabinosidase</fullName>
    </submittedName>
</protein>
<dbReference type="Gene3D" id="2.115.10.20">
    <property type="entry name" value="Glycosyl hydrolase domain, family 43"/>
    <property type="match status" value="1"/>
</dbReference>
<comment type="pathway">
    <text evidence="1">Glycan metabolism; L-arabinan degradation.</text>
</comment>
<evidence type="ECO:0000256" key="2">
    <source>
        <dbReference type="ARBA" id="ARBA00009865"/>
    </source>
</evidence>
<dbReference type="Pfam" id="PF04616">
    <property type="entry name" value="Glyco_hydro_43"/>
    <property type="match status" value="1"/>
</dbReference>
<evidence type="ECO:0000256" key="3">
    <source>
        <dbReference type="ARBA" id="ARBA00022801"/>
    </source>
</evidence>
<dbReference type="InterPro" id="IPR050727">
    <property type="entry name" value="GH43_arabinanases"/>
</dbReference>
<dbReference type="InterPro" id="IPR006710">
    <property type="entry name" value="Glyco_hydro_43"/>
</dbReference>
<evidence type="ECO:0000256" key="1">
    <source>
        <dbReference type="ARBA" id="ARBA00004834"/>
    </source>
</evidence>
<proteinExistence type="inferred from homology"/>
<organism evidence="6 7">
    <name type="scientific">Thalassobellus suaedae</name>
    <dbReference type="NCBI Taxonomy" id="3074124"/>
    <lineage>
        <taxon>Bacteria</taxon>
        <taxon>Pseudomonadati</taxon>
        <taxon>Bacteroidota</taxon>
        <taxon>Flavobacteriia</taxon>
        <taxon>Flavobacteriales</taxon>
        <taxon>Flavobacteriaceae</taxon>
        <taxon>Thalassobellus</taxon>
    </lineage>
</organism>
<keyword evidence="3 5" id="KW-0378">Hydrolase</keyword>
<comment type="similarity">
    <text evidence="2 5">Belongs to the glycosyl hydrolase 43 family.</text>
</comment>
<dbReference type="RefSeq" id="WP_415865723.1">
    <property type="nucleotide sequence ID" value="NZ_CP134537.1"/>
</dbReference>